<dbReference type="EMBL" id="RCHS01000345">
    <property type="protein sequence ID" value="RMX59453.1"/>
    <property type="molecule type" value="Genomic_DNA"/>
</dbReference>
<evidence type="ECO:0000256" key="4">
    <source>
        <dbReference type="ARBA" id="ARBA00023157"/>
    </source>
</evidence>
<dbReference type="PROSITE" id="PS01186">
    <property type="entry name" value="EGF_2"/>
    <property type="match status" value="2"/>
</dbReference>
<dbReference type="SMART" id="SM00179">
    <property type="entry name" value="EGF_CA"/>
    <property type="match status" value="2"/>
</dbReference>
<evidence type="ECO:0000256" key="3">
    <source>
        <dbReference type="ARBA" id="ARBA00022737"/>
    </source>
</evidence>
<dbReference type="AlphaFoldDB" id="A0A3M6V0I9"/>
<feature type="chain" id="PRO_5018227538" description="EGF-like domain-containing protein" evidence="6">
    <location>
        <begin position="25"/>
        <end position="356"/>
    </location>
</feature>
<dbReference type="PROSITE" id="PS01187">
    <property type="entry name" value="EGF_CA"/>
    <property type="match status" value="1"/>
</dbReference>
<keyword evidence="10" id="KW-1185">Reference proteome</keyword>
<dbReference type="Proteomes" id="UP000275408">
    <property type="component" value="Unassembled WGS sequence"/>
</dbReference>
<dbReference type="STRING" id="46731.A0A3M6V0I9"/>
<dbReference type="InterPro" id="IPR000152">
    <property type="entry name" value="EGF-type_Asp/Asn_hydroxyl_site"/>
</dbReference>
<keyword evidence="3" id="KW-0677">Repeat</keyword>
<dbReference type="PROSITE" id="PS00010">
    <property type="entry name" value="ASX_HYDROXYL"/>
    <property type="match status" value="1"/>
</dbReference>
<dbReference type="SMART" id="SM00181">
    <property type="entry name" value="EGF"/>
    <property type="match status" value="2"/>
</dbReference>
<keyword evidence="4 5" id="KW-1015">Disulfide bond</keyword>
<dbReference type="InterPro" id="IPR000742">
    <property type="entry name" value="EGF"/>
</dbReference>
<dbReference type="FunFam" id="2.10.25.10:FF:000038">
    <property type="entry name" value="Fibrillin 2"/>
    <property type="match status" value="2"/>
</dbReference>
<dbReference type="InterPro" id="IPR052235">
    <property type="entry name" value="Nephronectin_domain"/>
</dbReference>
<dbReference type="PROSITE" id="PS50026">
    <property type="entry name" value="EGF_3"/>
    <property type="match status" value="2"/>
</dbReference>
<evidence type="ECO:0000256" key="6">
    <source>
        <dbReference type="SAM" id="SignalP"/>
    </source>
</evidence>
<comment type="caution">
    <text evidence="9">The sequence shown here is derived from an EMBL/GenBank/DDBJ whole genome shotgun (WGS) entry which is preliminary data.</text>
</comment>
<dbReference type="PANTHER" id="PTHR24050:SF28">
    <property type="entry name" value="UROMODULIN-LIKE"/>
    <property type="match status" value="1"/>
</dbReference>
<evidence type="ECO:0000256" key="5">
    <source>
        <dbReference type="PROSITE-ProRule" id="PRU00076"/>
    </source>
</evidence>
<dbReference type="Pfam" id="PF12947">
    <property type="entry name" value="EGF_3"/>
    <property type="match status" value="1"/>
</dbReference>
<dbReference type="OrthoDB" id="5965958at2759"/>
<feature type="domain" description="Apple" evidence="8">
    <location>
        <begin position="27"/>
        <end position="105"/>
    </location>
</feature>
<evidence type="ECO:0000313" key="9">
    <source>
        <dbReference type="EMBL" id="RMX59453.1"/>
    </source>
</evidence>
<gene>
    <name evidence="9" type="ORF">pdam_00015657</name>
</gene>
<feature type="domain" description="EGF-like" evidence="7">
    <location>
        <begin position="200"/>
        <end position="238"/>
    </location>
</feature>
<organism evidence="9 10">
    <name type="scientific">Pocillopora damicornis</name>
    <name type="common">Cauliflower coral</name>
    <name type="synonym">Millepora damicornis</name>
    <dbReference type="NCBI Taxonomy" id="46731"/>
    <lineage>
        <taxon>Eukaryota</taxon>
        <taxon>Metazoa</taxon>
        <taxon>Cnidaria</taxon>
        <taxon>Anthozoa</taxon>
        <taxon>Hexacorallia</taxon>
        <taxon>Scleractinia</taxon>
        <taxon>Astrocoeniina</taxon>
        <taxon>Pocilloporidae</taxon>
        <taxon>Pocillopora</taxon>
    </lineage>
</organism>
<reference evidence="9 10" key="1">
    <citation type="journal article" date="2018" name="Sci. Rep.">
        <title>Comparative analysis of the Pocillopora damicornis genome highlights role of immune system in coral evolution.</title>
        <authorList>
            <person name="Cunning R."/>
            <person name="Bay R.A."/>
            <person name="Gillette P."/>
            <person name="Baker A.C."/>
            <person name="Traylor-Knowles N."/>
        </authorList>
    </citation>
    <scope>NUCLEOTIDE SEQUENCE [LARGE SCALE GENOMIC DNA]</scope>
    <source>
        <strain evidence="9">RSMAS</strain>
        <tissue evidence="9">Whole animal</tissue>
    </source>
</reference>
<evidence type="ECO:0000259" key="8">
    <source>
        <dbReference type="PROSITE" id="PS50948"/>
    </source>
</evidence>
<evidence type="ECO:0000256" key="2">
    <source>
        <dbReference type="ARBA" id="ARBA00022729"/>
    </source>
</evidence>
<dbReference type="CDD" id="cd00054">
    <property type="entry name" value="EGF_CA"/>
    <property type="match status" value="2"/>
</dbReference>
<feature type="signal peptide" evidence="6">
    <location>
        <begin position="1"/>
        <end position="24"/>
    </location>
</feature>
<dbReference type="Pfam" id="PF23283">
    <property type="entry name" value="D8C_UMOD"/>
    <property type="match status" value="1"/>
</dbReference>
<dbReference type="GO" id="GO:0005509">
    <property type="term" value="F:calcium ion binding"/>
    <property type="evidence" value="ECO:0007669"/>
    <property type="project" value="InterPro"/>
</dbReference>
<name>A0A3M6V0I9_POCDA</name>
<dbReference type="InterPro" id="IPR018097">
    <property type="entry name" value="EGF_Ca-bd_CS"/>
</dbReference>
<dbReference type="PANTHER" id="PTHR24050">
    <property type="entry name" value="PA14 DOMAIN-CONTAINING PROTEIN"/>
    <property type="match status" value="1"/>
</dbReference>
<dbReference type="Pfam" id="PF07645">
    <property type="entry name" value="EGF_CA"/>
    <property type="match status" value="1"/>
</dbReference>
<dbReference type="InterPro" id="IPR001881">
    <property type="entry name" value="EGF-like_Ca-bd_dom"/>
</dbReference>
<feature type="disulfide bond" evidence="5">
    <location>
        <begin position="228"/>
        <end position="237"/>
    </location>
</feature>
<feature type="domain" description="EGF-like" evidence="7">
    <location>
        <begin position="158"/>
        <end position="199"/>
    </location>
</feature>
<dbReference type="InterPro" id="IPR057774">
    <property type="entry name" value="D8C_UMOD/GP2/OIT3-like"/>
</dbReference>
<keyword evidence="2 6" id="KW-0732">Signal</keyword>
<comment type="caution">
    <text evidence="5">Lacks conserved residue(s) required for the propagation of feature annotation.</text>
</comment>
<proteinExistence type="predicted"/>
<dbReference type="InterPro" id="IPR024731">
    <property type="entry name" value="NELL2-like_EGF"/>
</dbReference>
<evidence type="ECO:0000313" key="10">
    <source>
        <dbReference type="Proteomes" id="UP000275408"/>
    </source>
</evidence>
<dbReference type="SUPFAM" id="SSF57196">
    <property type="entry name" value="EGF/Laminin"/>
    <property type="match status" value="2"/>
</dbReference>
<dbReference type="InterPro" id="IPR049883">
    <property type="entry name" value="NOTCH1_EGF-like"/>
</dbReference>
<keyword evidence="1 5" id="KW-0245">EGF-like domain</keyword>
<dbReference type="PROSITE" id="PS00022">
    <property type="entry name" value="EGF_1"/>
    <property type="match status" value="1"/>
</dbReference>
<accession>A0A3M6V0I9</accession>
<evidence type="ECO:0000259" key="7">
    <source>
        <dbReference type="PROSITE" id="PS50026"/>
    </source>
</evidence>
<evidence type="ECO:0000256" key="1">
    <source>
        <dbReference type="ARBA" id="ARBA00022536"/>
    </source>
</evidence>
<dbReference type="PROSITE" id="PS50948">
    <property type="entry name" value="PAN"/>
    <property type="match status" value="1"/>
</dbReference>
<evidence type="ECO:0008006" key="11">
    <source>
        <dbReference type="Google" id="ProtNLM"/>
    </source>
</evidence>
<protein>
    <recommendedName>
        <fullName evidence="11">EGF-like domain-containing protein</fullName>
    </recommendedName>
</protein>
<dbReference type="InterPro" id="IPR003609">
    <property type="entry name" value="Pan_app"/>
</dbReference>
<sequence>MDRRGSLATCMLCMVSLMSQDTSGWQCGADVYSNYQMMLRAHTFNTIKARPGTSDCRQACNADTRCQSYNMVMFRGICELNNRTKDARPDDFIKNKDRYYITKVYYRVPLGSIPELPADSCEEILASEGEKAVSGSYWLDFNRSGNSLLTHCNMGMRDIDEWEDNLHDCHSHATCKKTNGSYFCACKPGFGGDGKNECEDIDECTEGSHGCHSNGTCGNTVGSYNCTCKTGFSGDECVEYHELNDARRKVTYAAVRPYKCDDSIIPGWYRMVEPAGKRIPTTCPGNTICGTARPGWMNGVHPAVEDGVVSRKVCFSTRNSCCYKSLWIKVRSCGTFCVYYFRGIPNVCPESYCATD</sequence>
<dbReference type="Gene3D" id="2.10.25.10">
    <property type="entry name" value="Laminin"/>
    <property type="match status" value="2"/>
</dbReference>